<name>A0A6A6QKV4_9PEZI</name>
<evidence type="ECO:0000313" key="2">
    <source>
        <dbReference type="EMBL" id="KAF2492694.1"/>
    </source>
</evidence>
<dbReference type="Proteomes" id="UP000799750">
    <property type="component" value="Unassembled WGS sequence"/>
</dbReference>
<dbReference type="AlphaFoldDB" id="A0A6A6QKV4"/>
<keyword evidence="3" id="KW-1185">Reference proteome</keyword>
<protein>
    <submittedName>
        <fullName evidence="2">Uncharacterized protein</fullName>
    </submittedName>
</protein>
<evidence type="ECO:0000313" key="3">
    <source>
        <dbReference type="Proteomes" id="UP000799750"/>
    </source>
</evidence>
<gene>
    <name evidence="2" type="ORF">BU16DRAFT_592462</name>
</gene>
<proteinExistence type="predicted"/>
<organism evidence="2 3">
    <name type="scientific">Lophium mytilinum</name>
    <dbReference type="NCBI Taxonomy" id="390894"/>
    <lineage>
        <taxon>Eukaryota</taxon>
        <taxon>Fungi</taxon>
        <taxon>Dikarya</taxon>
        <taxon>Ascomycota</taxon>
        <taxon>Pezizomycotina</taxon>
        <taxon>Dothideomycetes</taxon>
        <taxon>Pleosporomycetidae</taxon>
        <taxon>Mytilinidiales</taxon>
        <taxon>Mytilinidiaceae</taxon>
        <taxon>Lophium</taxon>
    </lineage>
</organism>
<sequence length="302" mass="34113">MADFDDFESPQSLVIPKKESPTPLASPQKPPPLQITMESLPNEDKASRNGTQCDEGEASAQRNWPVDRIREDSMQVQLESNLGKHACEQPQHMHAKSDRVPAKRPHYDSLSQIKEIVNDTKIGFKAGREEGPATRRKYEKVLKTPAMQQAARNQMETSRDYRVEMSQHRLRQIQAENERVVGMANVEEDRAMKMAEKKEIQEANQAKAICAEAIKMAAIRRSMEVAKAETARKNAVAEANMAYQIKRAGQLMEQTTANMQCDMFLQSLEKVKEKSWLRSELDKLSNGRLEATVEDSEQAGGD</sequence>
<feature type="region of interest" description="Disordered" evidence="1">
    <location>
        <begin position="1"/>
        <end position="68"/>
    </location>
</feature>
<evidence type="ECO:0000256" key="1">
    <source>
        <dbReference type="SAM" id="MobiDB-lite"/>
    </source>
</evidence>
<reference evidence="2" key="1">
    <citation type="journal article" date="2020" name="Stud. Mycol.">
        <title>101 Dothideomycetes genomes: a test case for predicting lifestyles and emergence of pathogens.</title>
        <authorList>
            <person name="Haridas S."/>
            <person name="Albert R."/>
            <person name="Binder M."/>
            <person name="Bloem J."/>
            <person name="Labutti K."/>
            <person name="Salamov A."/>
            <person name="Andreopoulos B."/>
            <person name="Baker S."/>
            <person name="Barry K."/>
            <person name="Bills G."/>
            <person name="Bluhm B."/>
            <person name="Cannon C."/>
            <person name="Castanera R."/>
            <person name="Culley D."/>
            <person name="Daum C."/>
            <person name="Ezra D."/>
            <person name="Gonzalez J."/>
            <person name="Henrissat B."/>
            <person name="Kuo A."/>
            <person name="Liang C."/>
            <person name="Lipzen A."/>
            <person name="Lutzoni F."/>
            <person name="Magnuson J."/>
            <person name="Mondo S."/>
            <person name="Nolan M."/>
            <person name="Ohm R."/>
            <person name="Pangilinan J."/>
            <person name="Park H.-J."/>
            <person name="Ramirez L."/>
            <person name="Alfaro M."/>
            <person name="Sun H."/>
            <person name="Tritt A."/>
            <person name="Yoshinaga Y."/>
            <person name="Zwiers L.-H."/>
            <person name="Turgeon B."/>
            <person name="Goodwin S."/>
            <person name="Spatafora J."/>
            <person name="Crous P."/>
            <person name="Grigoriev I."/>
        </authorList>
    </citation>
    <scope>NUCLEOTIDE SEQUENCE</scope>
    <source>
        <strain evidence="2">CBS 269.34</strain>
    </source>
</reference>
<dbReference type="EMBL" id="MU004193">
    <property type="protein sequence ID" value="KAF2492694.1"/>
    <property type="molecule type" value="Genomic_DNA"/>
</dbReference>
<accession>A0A6A6QKV4</accession>